<dbReference type="GO" id="GO:0070005">
    <property type="term" value="F:cysteine-type aminopeptidase activity"/>
    <property type="evidence" value="ECO:0007669"/>
    <property type="project" value="InterPro"/>
</dbReference>
<dbReference type="AlphaFoldDB" id="A0A3D4T3S1"/>
<proteinExistence type="predicted"/>
<evidence type="ECO:0000256" key="2">
    <source>
        <dbReference type="ARBA" id="ARBA00022801"/>
    </source>
</evidence>
<keyword evidence="2" id="KW-0378">Hydrolase</keyword>
<dbReference type="Pfam" id="PF03051">
    <property type="entry name" value="Peptidase_C1_2"/>
    <property type="match status" value="1"/>
</dbReference>
<protein>
    <submittedName>
        <fullName evidence="4">Aminopeptidase</fullName>
    </submittedName>
</protein>
<evidence type="ECO:0000313" key="4">
    <source>
        <dbReference type="EMBL" id="HCT15380.1"/>
    </source>
</evidence>
<evidence type="ECO:0000313" key="5">
    <source>
        <dbReference type="Proteomes" id="UP000261739"/>
    </source>
</evidence>
<dbReference type="PANTHER" id="PTHR10363:SF2">
    <property type="entry name" value="BLEOMYCIN HYDROLASE"/>
    <property type="match status" value="1"/>
</dbReference>
<keyword evidence="4" id="KW-0031">Aminopeptidase</keyword>
<dbReference type="EMBL" id="DQID01000295">
    <property type="protein sequence ID" value="HCT15380.1"/>
    <property type="molecule type" value="Genomic_DNA"/>
</dbReference>
<organism evidence="4 5">
    <name type="scientific">Corynebacterium nuruki</name>
    <dbReference type="NCBI Taxonomy" id="1032851"/>
    <lineage>
        <taxon>Bacteria</taxon>
        <taxon>Bacillati</taxon>
        <taxon>Actinomycetota</taxon>
        <taxon>Actinomycetes</taxon>
        <taxon>Mycobacteriales</taxon>
        <taxon>Corynebacteriaceae</taxon>
        <taxon>Corynebacterium</taxon>
    </lineage>
</organism>
<sequence length="97" mass="11063">DLDKEQRVLTGESMMTHAMVITGVDLAEDGTPRRWRVENSWGDKAAEKGFWTMNDSWFGEYVFEIAVHRDRLPQQYRDALSGTPHVLPAWDPMGALA</sequence>
<keyword evidence="1" id="KW-0645">Protease</keyword>
<evidence type="ECO:0000256" key="3">
    <source>
        <dbReference type="ARBA" id="ARBA00022807"/>
    </source>
</evidence>
<comment type="caution">
    <text evidence="4">The sequence shown here is derived from an EMBL/GenBank/DDBJ whole genome shotgun (WGS) entry which is preliminary data.</text>
</comment>
<dbReference type="PANTHER" id="PTHR10363">
    <property type="entry name" value="BLEOMYCIN HYDROLASE"/>
    <property type="match status" value="1"/>
</dbReference>
<feature type="non-terminal residue" evidence="4">
    <location>
        <position position="1"/>
    </location>
</feature>
<evidence type="ECO:0000256" key="1">
    <source>
        <dbReference type="ARBA" id="ARBA00022670"/>
    </source>
</evidence>
<dbReference type="InterPro" id="IPR025660">
    <property type="entry name" value="Pept_his_AS"/>
</dbReference>
<dbReference type="PROSITE" id="PS00639">
    <property type="entry name" value="THIOL_PROTEASE_HIS"/>
    <property type="match status" value="1"/>
</dbReference>
<dbReference type="GO" id="GO:0006508">
    <property type="term" value="P:proteolysis"/>
    <property type="evidence" value="ECO:0007669"/>
    <property type="project" value="UniProtKB-KW"/>
</dbReference>
<dbReference type="InterPro" id="IPR038765">
    <property type="entry name" value="Papain-like_cys_pep_sf"/>
</dbReference>
<dbReference type="GO" id="GO:0005737">
    <property type="term" value="C:cytoplasm"/>
    <property type="evidence" value="ECO:0007669"/>
    <property type="project" value="TreeGrafter"/>
</dbReference>
<name>A0A3D4T3S1_9CORY</name>
<keyword evidence="3" id="KW-0788">Thiol protease</keyword>
<accession>A0A3D4T3S1</accession>
<dbReference type="GO" id="GO:0009636">
    <property type="term" value="P:response to toxic substance"/>
    <property type="evidence" value="ECO:0007669"/>
    <property type="project" value="TreeGrafter"/>
</dbReference>
<dbReference type="SUPFAM" id="SSF54001">
    <property type="entry name" value="Cysteine proteinases"/>
    <property type="match status" value="1"/>
</dbReference>
<dbReference type="Gene3D" id="3.90.70.10">
    <property type="entry name" value="Cysteine proteinases"/>
    <property type="match status" value="1"/>
</dbReference>
<reference evidence="4 5" key="1">
    <citation type="journal article" date="2018" name="Nat. Biotechnol.">
        <title>A standardized bacterial taxonomy based on genome phylogeny substantially revises the tree of life.</title>
        <authorList>
            <person name="Parks D.H."/>
            <person name="Chuvochina M."/>
            <person name="Waite D.W."/>
            <person name="Rinke C."/>
            <person name="Skarshewski A."/>
            <person name="Chaumeil P.A."/>
            <person name="Hugenholtz P."/>
        </authorList>
    </citation>
    <scope>NUCLEOTIDE SEQUENCE [LARGE SCALE GENOMIC DNA]</scope>
    <source>
        <strain evidence="4">UBA11247</strain>
    </source>
</reference>
<dbReference type="Proteomes" id="UP000261739">
    <property type="component" value="Unassembled WGS sequence"/>
</dbReference>
<gene>
    <name evidence="4" type="ORF">DIW82_11540</name>
</gene>
<dbReference type="GO" id="GO:0043418">
    <property type="term" value="P:homocysteine catabolic process"/>
    <property type="evidence" value="ECO:0007669"/>
    <property type="project" value="TreeGrafter"/>
</dbReference>
<dbReference type="InterPro" id="IPR004134">
    <property type="entry name" value="Peptidase_C1B"/>
</dbReference>